<dbReference type="InParanoid" id="A7S6S1"/>
<keyword evidence="3" id="KW-1185">Reference proteome</keyword>
<dbReference type="PANTHER" id="PTHR13109:SF7">
    <property type="entry name" value="NEUROCHONDRIN"/>
    <property type="match status" value="1"/>
</dbReference>
<dbReference type="InterPro" id="IPR008709">
    <property type="entry name" value="Neurochondrin"/>
</dbReference>
<evidence type="ECO:0000256" key="1">
    <source>
        <dbReference type="ARBA" id="ARBA00006927"/>
    </source>
</evidence>
<feature type="non-terminal residue" evidence="2">
    <location>
        <position position="1"/>
    </location>
</feature>
<dbReference type="OrthoDB" id="8186546at2759"/>
<dbReference type="FunCoup" id="A7S6S1">
    <property type="interactions" value="169"/>
</dbReference>
<dbReference type="GO" id="GO:0048168">
    <property type="term" value="P:regulation of neuronal synaptic plasticity"/>
    <property type="evidence" value="ECO:0000318"/>
    <property type="project" value="GO_Central"/>
</dbReference>
<dbReference type="PANTHER" id="PTHR13109">
    <property type="entry name" value="NEUROCHONDRIN"/>
    <property type="match status" value="1"/>
</dbReference>
<dbReference type="eggNOG" id="KOG2611">
    <property type="taxonomic scope" value="Eukaryota"/>
</dbReference>
<dbReference type="STRING" id="45351.A7S6S1"/>
<evidence type="ECO:0008006" key="4">
    <source>
        <dbReference type="Google" id="ProtNLM"/>
    </source>
</evidence>
<dbReference type="Proteomes" id="UP000001593">
    <property type="component" value="Unassembled WGS sequence"/>
</dbReference>
<dbReference type="GO" id="GO:0031175">
    <property type="term" value="P:neuron projection development"/>
    <property type="evidence" value="ECO:0000318"/>
    <property type="project" value="GO_Central"/>
</dbReference>
<proteinExistence type="inferred from homology"/>
<evidence type="ECO:0000313" key="2">
    <source>
        <dbReference type="EMBL" id="EDO40604.1"/>
    </source>
</evidence>
<dbReference type="PhylomeDB" id="A7S6S1"/>
<sequence length="646" mass="72307">LQKCIMMLKSVKNDNEMFAALLLVTQLVQSDSISSEQRRELFNAVGFKFINRLLNTTTVPADCPAGMFRSLGMTMLTCFSTDKELLFCQQMVTKIQHLNDAIVKEGEESSIVADAYQILTAYASTAEGCDRLIEGNTVLALCYVIRHNEQFAESAFEVLLRILHYKSHQVWNTFAEPMIEVLNYLSERFKLLQDMTKFEACKKLVSFLHETEEEAFRSAQKMTNQADEWKLDVYRGMKDVLQSKVTPKQRDPVLVLLSLMADLNGGLDLRILESQDAGAFFVFISTLVSIEIRLGIEEIAGLDTAPKSSILISCFNILEHIISKLITSQPQDQSKASTDFGSEVISKVYSQVTEAMASVLKLLECVELEVALQEMPETKRNFLLALARVLCCWLAEESVALQDKVLKVLPILIKLSEETMDLDSPSPQQHQKSAKSVSFNLPEPLNQPARKVEILRFLLPALCHLSAEDKSRHILIAHNITKLLCQFYAVLWHRFSSCHNDAESVTSLTTLTGVLLNFAVTEPEMVKSDVQLRNLQSKITTHVPQLVSSTSHVLLTANLVVLGLMMNHQAHASFGDQTEFYQAAVTFLKECSPILGAGKAGKLHIACQKEWEDMAELWSLGTQVLTASIEQHSAIKDIVKASGWLQ</sequence>
<accession>A7S6S1</accession>
<feature type="non-terminal residue" evidence="2">
    <location>
        <position position="646"/>
    </location>
</feature>
<dbReference type="OMA" id="IVHYKKP"/>
<comment type="similarity">
    <text evidence="1">Belongs to the neurochondrin family.</text>
</comment>
<gene>
    <name evidence="2" type="ORF">NEMVEDRAFT_v1g106669</name>
</gene>
<protein>
    <recommendedName>
        <fullName evidence="4">Neurochondrin</fullName>
    </recommendedName>
</protein>
<dbReference type="HOGENOM" id="CLU_012443_0_0_1"/>
<dbReference type="KEGG" id="nve:5512301"/>
<dbReference type="Pfam" id="PF05536">
    <property type="entry name" value="Neurochondrin"/>
    <property type="match status" value="1"/>
</dbReference>
<evidence type="ECO:0000313" key="3">
    <source>
        <dbReference type="Proteomes" id="UP000001593"/>
    </source>
</evidence>
<dbReference type="EMBL" id="DS469589">
    <property type="protein sequence ID" value="EDO40604.1"/>
    <property type="molecule type" value="Genomic_DNA"/>
</dbReference>
<dbReference type="GO" id="GO:0030425">
    <property type="term" value="C:dendrite"/>
    <property type="evidence" value="ECO:0000318"/>
    <property type="project" value="GO_Central"/>
</dbReference>
<name>A7S6S1_NEMVE</name>
<organism evidence="2 3">
    <name type="scientific">Nematostella vectensis</name>
    <name type="common">Starlet sea anemone</name>
    <dbReference type="NCBI Taxonomy" id="45351"/>
    <lineage>
        <taxon>Eukaryota</taxon>
        <taxon>Metazoa</taxon>
        <taxon>Cnidaria</taxon>
        <taxon>Anthozoa</taxon>
        <taxon>Hexacorallia</taxon>
        <taxon>Actiniaria</taxon>
        <taxon>Edwardsiidae</taxon>
        <taxon>Nematostella</taxon>
    </lineage>
</organism>
<dbReference type="AlphaFoldDB" id="A7S6S1"/>
<reference evidence="2 3" key="1">
    <citation type="journal article" date="2007" name="Science">
        <title>Sea anemone genome reveals ancestral eumetazoan gene repertoire and genomic organization.</title>
        <authorList>
            <person name="Putnam N.H."/>
            <person name="Srivastava M."/>
            <person name="Hellsten U."/>
            <person name="Dirks B."/>
            <person name="Chapman J."/>
            <person name="Salamov A."/>
            <person name="Terry A."/>
            <person name="Shapiro H."/>
            <person name="Lindquist E."/>
            <person name="Kapitonov V.V."/>
            <person name="Jurka J."/>
            <person name="Genikhovich G."/>
            <person name="Grigoriev I.V."/>
            <person name="Lucas S.M."/>
            <person name="Steele R.E."/>
            <person name="Finnerty J.R."/>
            <person name="Technau U."/>
            <person name="Martindale M.Q."/>
            <person name="Rokhsar D.S."/>
        </authorList>
    </citation>
    <scope>NUCLEOTIDE SEQUENCE [LARGE SCALE GENOMIC DNA]</scope>
    <source>
        <strain evidence="3">CH2 X CH6</strain>
    </source>
</reference>